<keyword evidence="2" id="KW-1185">Reference proteome</keyword>
<comment type="caution">
    <text evidence="1">The sequence shown here is derived from an EMBL/GenBank/DDBJ whole genome shotgun (WGS) entry which is preliminary data.</text>
</comment>
<name>A0A9X0C1D7_9EURO</name>
<dbReference type="Proteomes" id="UP001149954">
    <property type="component" value="Unassembled WGS sequence"/>
</dbReference>
<reference evidence="1" key="2">
    <citation type="journal article" date="2023" name="IMA Fungus">
        <title>Comparative genomic study of the Penicillium genus elucidates a diverse pangenome and 15 lateral gene transfer events.</title>
        <authorList>
            <person name="Petersen C."/>
            <person name="Sorensen T."/>
            <person name="Nielsen M.R."/>
            <person name="Sondergaard T.E."/>
            <person name="Sorensen J.L."/>
            <person name="Fitzpatrick D.A."/>
            <person name="Frisvad J.C."/>
            <person name="Nielsen K.L."/>
        </authorList>
    </citation>
    <scope>NUCLEOTIDE SEQUENCE</scope>
    <source>
        <strain evidence="1">IBT 29495</strain>
    </source>
</reference>
<protein>
    <submittedName>
        <fullName evidence="1">Uncharacterized protein</fullName>
    </submittedName>
</protein>
<evidence type="ECO:0000313" key="2">
    <source>
        <dbReference type="Proteomes" id="UP001149954"/>
    </source>
</evidence>
<evidence type="ECO:0000313" key="1">
    <source>
        <dbReference type="EMBL" id="KAJ5494035.1"/>
    </source>
</evidence>
<sequence>MGYAAQHMPSLKSLKFEIQTENEFILYLQNTADEVTLGWECYPEYQPDERVAKAWNIDLDESKVAFAYQYNASVALKS</sequence>
<dbReference type="EMBL" id="JAPWDS010000006">
    <property type="protein sequence ID" value="KAJ5494035.1"/>
    <property type="molecule type" value="Genomic_DNA"/>
</dbReference>
<accession>A0A9X0C1D7</accession>
<proteinExistence type="predicted"/>
<gene>
    <name evidence="1" type="ORF">N7463_010122</name>
</gene>
<reference evidence="1" key="1">
    <citation type="submission" date="2022-12" db="EMBL/GenBank/DDBJ databases">
        <authorList>
            <person name="Petersen C."/>
        </authorList>
    </citation>
    <scope>NUCLEOTIDE SEQUENCE</scope>
    <source>
        <strain evidence="1">IBT 29495</strain>
    </source>
</reference>
<dbReference type="OrthoDB" id="4802432at2759"/>
<organism evidence="1 2">
    <name type="scientific">Penicillium fimorum</name>
    <dbReference type="NCBI Taxonomy" id="1882269"/>
    <lineage>
        <taxon>Eukaryota</taxon>
        <taxon>Fungi</taxon>
        <taxon>Dikarya</taxon>
        <taxon>Ascomycota</taxon>
        <taxon>Pezizomycotina</taxon>
        <taxon>Eurotiomycetes</taxon>
        <taxon>Eurotiomycetidae</taxon>
        <taxon>Eurotiales</taxon>
        <taxon>Aspergillaceae</taxon>
        <taxon>Penicillium</taxon>
    </lineage>
</organism>
<dbReference type="AlphaFoldDB" id="A0A9X0C1D7"/>